<feature type="domain" description="Methylated-DNA-[protein]-cysteine S-methyltransferase DNA binding" evidence="9">
    <location>
        <begin position="80"/>
        <end position="158"/>
    </location>
</feature>
<dbReference type="GO" id="GO:0032259">
    <property type="term" value="P:methylation"/>
    <property type="evidence" value="ECO:0007669"/>
    <property type="project" value="UniProtKB-KW"/>
</dbReference>
<evidence type="ECO:0000256" key="1">
    <source>
        <dbReference type="ARBA" id="ARBA00001286"/>
    </source>
</evidence>
<dbReference type="InterPro" id="IPR036217">
    <property type="entry name" value="MethylDNA_cys_MeTrfase_DNAb"/>
</dbReference>
<accession>A0A941I8R7</accession>
<keyword evidence="6 8" id="KW-0234">DNA repair</keyword>
<dbReference type="InterPro" id="IPR001497">
    <property type="entry name" value="MethylDNA_cys_MeTrfase_AS"/>
</dbReference>
<evidence type="ECO:0000313" key="11">
    <source>
        <dbReference type="EMBL" id="MBR7784134.1"/>
    </source>
</evidence>
<keyword evidence="4 8" id="KW-0808">Transferase</keyword>
<evidence type="ECO:0000256" key="5">
    <source>
        <dbReference type="ARBA" id="ARBA00022763"/>
    </source>
</evidence>
<dbReference type="InterPro" id="IPR036388">
    <property type="entry name" value="WH-like_DNA-bd_sf"/>
</dbReference>
<dbReference type="RefSeq" id="WP_212689401.1">
    <property type="nucleotide sequence ID" value="NZ_JAGSPN010000019.1"/>
</dbReference>
<keyword evidence="12" id="KW-1185">Reference proteome</keyword>
<dbReference type="CDD" id="cd06445">
    <property type="entry name" value="ATase"/>
    <property type="match status" value="1"/>
</dbReference>
<dbReference type="Gene3D" id="1.10.10.10">
    <property type="entry name" value="Winged helix-like DNA-binding domain superfamily/Winged helix DNA-binding domain"/>
    <property type="match status" value="1"/>
</dbReference>
<dbReference type="SUPFAM" id="SSF53155">
    <property type="entry name" value="Methylated DNA-protein cysteine methyltransferase domain"/>
    <property type="match status" value="1"/>
</dbReference>
<dbReference type="GO" id="GO:0005737">
    <property type="term" value="C:cytoplasm"/>
    <property type="evidence" value="ECO:0007669"/>
    <property type="project" value="UniProtKB-SubCell"/>
</dbReference>
<comment type="catalytic activity">
    <reaction evidence="7 8">
        <text>a 6-O-methyl-2'-deoxyguanosine in DNA + L-cysteinyl-[protein] = S-methyl-L-cysteinyl-[protein] + a 2'-deoxyguanosine in DNA</text>
        <dbReference type="Rhea" id="RHEA:24000"/>
        <dbReference type="Rhea" id="RHEA-COMP:10131"/>
        <dbReference type="Rhea" id="RHEA-COMP:10132"/>
        <dbReference type="Rhea" id="RHEA-COMP:11367"/>
        <dbReference type="Rhea" id="RHEA-COMP:11368"/>
        <dbReference type="ChEBI" id="CHEBI:29950"/>
        <dbReference type="ChEBI" id="CHEBI:82612"/>
        <dbReference type="ChEBI" id="CHEBI:85445"/>
        <dbReference type="ChEBI" id="CHEBI:85448"/>
        <dbReference type="EC" id="2.1.1.63"/>
    </reaction>
</comment>
<dbReference type="Pfam" id="PF02870">
    <property type="entry name" value="Methyltransf_1N"/>
    <property type="match status" value="1"/>
</dbReference>
<sequence>MQKFFSEFSTPVGVLTLVATERALGGVFFERHAHFQGMAKMQRADDLPVFGMLREQLTEYFAGKRSSFSVPLDLSAGTVFQQQVWRLLAEIPYGKTLSYAGLAEKLANPKAVRAVGAANGRNPFSILLPCHRVIASDGRLTGYAGGLENKAFLLKFEASNQQLFAE</sequence>
<dbReference type="Gene3D" id="3.30.160.70">
    <property type="entry name" value="Methylated DNA-protein cysteine methyltransferase domain"/>
    <property type="match status" value="1"/>
</dbReference>
<dbReference type="GO" id="GO:0006307">
    <property type="term" value="P:DNA alkylation repair"/>
    <property type="evidence" value="ECO:0007669"/>
    <property type="project" value="UniProtKB-UniRule"/>
</dbReference>
<dbReference type="EC" id="2.1.1.63" evidence="8"/>
<keyword evidence="3 8" id="KW-0489">Methyltransferase</keyword>
<dbReference type="PROSITE" id="PS00374">
    <property type="entry name" value="MGMT"/>
    <property type="match status" value="1"/>
</dbReference>
<evidence type="ECO:0000313" key="12">
    <source>
        <dbReference type="Proteomes" id="UP000680067"/>
    </source>
</evidence>
<dbReference type="InterPro" id="IPR008332">
    <property type="entry name" value="MethylG_MeTrfase_N"/>
</dbReference>
<comment type="similarity">
    <text evidence="8">Belongs to the MGMT family.</text>
</comment>
<name>A0A941I8R7_9BURK</name>
<organism evidence="11 12">
    <name type="scientific">Undibacterium luofuense</name>
    <dbReference type="NCBI Taxonomy" id="2828733"/>
    <lineage>
        <taxon>Bacteria</taxon>
        <taxon>Pseudomonadati</taxon>
        <taxon>Pseudomonadota</taxon>
        <taxon>Betaproteobacteria</taxon>
        <taxon>Burkholderiales</taxon>
        <taxon>Oxalobacteraceae</taxon>
        <taxon>Undibacterium</taxon>
    </lineage>
</organism>
<dbReference type="AlphaFoldDB" id="A0A941I8R7"/>
<feature type="domain" description="Methylguanine DNA methyltransferase ribonuclease-like" evidence="10">
    <location>
        <begin position="9"/>
        <end position="74"/>
    </location>
</feature>
<comment type="caution">
    <text evidence="11">The sequence shown here is derived from an EMBL/GenBank/DDBJ whole genome shotgun (WGS) entry which is preliminary data.</text>
</comment>
<dbReference type="PANTHER" id="PTHR10815:SF5">
    <property type="entry name" value="METHYLATED-DNA--PROTEIN-CYSTEINE METHYLTRANSFERASE"/>
    <property type="match status" value="1"/>
</dbReference>
<comment type="miscellaneous">
    <text evidence="8">This enzyme catalyzes only one turnover and therefore is not strictly catalytic. According to one definition, an enzyme is a biocatalyst that acts repeatedly and over many reaction cycles.</text>
</comment>
<comment type="catalytic activity">
    <reaction evidence="1 8">
        <text>a 4-O-methyl-thymidine in DNA + L-cysteinyl-[protein] = a thymidine in DNA + S-methyl-L-cysteinyl-[protein]</text>
        <dbReference type="Rhea" id="RHEA:53428"/>
        <dbReference type="Rhea" id="RHEA-COMP:10131"/>
        <dbReference type="Rhea" id="RHEA-COMP:10132"/>
        <dbReference type="Rhea" id="RHEA-COMP:13555"/>
        <dbReference type="Rhea" id="RHEA-COMP:13556"/>
        <dbReference type="ChEBI" id="CHEBI:29950"/>
        <dbReference type="ChEBI" id="CHEBI:82612"/>
        <dbReference type="ChEBI" id="CHEBI:137386"/>
        <dbReference type="ChEBI" id="CHEBI:137387"/>
        <dbReference type="EC" id="2.1.1.63"/>
    </reaction>
</comment>
<comment type="subcellular location">
    <subcellularLocation>
        <location evidence="8">Cytoplasm</location>
    </subcellularLocation>
</comment>
<evidence type="ECO:0000259" key="10">
    <source>
        <dbReference type="Pfam" id="PF02870"/>
    </source>
</evidence>
<evidence type="ECO:0000256" key="8">
    <source>
        <dbReference type="HAMAP-Rule" id="MF_00772"/>
    </source>
</evidence>
<evidence type="ECO:0000259" key="9">
    <source>
        <dbReference type="Pfam" id="PF01035"/>
    </source>
</evidence>
<reference evidence="11" key="1">
    <citation type="submission" date="2021-04" db="EMBL/GenBank/DDBJ databases">
        <title>novel species isolated from subtropical streams in China.</title>
        <authorList>
            <person name="Lu H."/>
        </authorList>
    </citation>
    <scope>NUCLEOTIDE SEQUENCE</scope>
    <source>
        <strain evidence="11">LFS511W</strain>
    </source>
</reference>
<evidence type="ECO:0000256" key="4">
    <source>
        <dbReference type="ARBA" id="ARBA00022679"/>
    </source>
</evidence>
<keyword evidence="2 8" id="KW-0963">Cytoplasm</keyword>
<dbReference type="GO" id="GO:0003908">
    <property type="term" value="F:methylated-DNA-[protein]-cysteine S-methyltransferase activity"/>
    <property type="evidence" value="ECO:0007669"/>
    <property type="project" value="UniProtKB-UniRule"/>
</dbReference>
<proteinExistence type="inferred from homology"/>
<dbReference type="PANTHER" id="PTHR10815">
    <property type="entry name" value="METHYLATED-DNA--PROTEIN-CYSTEINE METHYLTRANSFERASE"/>
    <property type="match status" value="1"/>
</dbReference>
<dbReference type="InterPro" id="IPR023546">
    <property type="entry name" value="MGMT"/>
</dbReference>
<dbReference type="NCBIfam" id="TIGR00589">
    <property type="entry name" value="ogt"/>
    <property type="match status" value="1"/>
</dbReference>
<dbReference type="Pfam" id="PF01035">
    <property type="entry name" value="DNA_binding_1"/>
    <property type="match status" value="1"/>
</dbReference>
<feature type="active site" description="Nucleophile; methyl group acceptor" evidence="8">
    <location>
        <position position="130"/>
    </location>
</feature>
<evidence type="ECO:0000256" key="2">
    <source>
        <dbReference type="ARBA" id="ARBA00022490"/>
    </source>
</evidence>
<dbReference type="SUPFAM" id="SSF46767">
    <property type="entry name" value="Methylated DNA-protein cysteine methyltransferase, C-terminal domain"/>
    <property type="match status" value="1"/>
</dbReference>
<evidence type="ECO:0000256" key="6">
    <source>
        <dbReference type="ARBA" id="ARBA00023204"/>
    </source>
</evidence>
<dbReference type="InterPro" id="IPR036631">
    <property type="entry name" value="MGMT_N_sf"/>
</dbReference>
<protein>
    <recommendedName>
        <fullName evidence="8">Methylated-DNA--protein-cysteine methyltransferase</fullName>
        <ecNumber evidence="8">2.1.1.63</ecNumber>
    </recommendedName>
    <alternativeName>
        <fullName evidence="8">6-O-methylguanine-DNA methyltransferase</fullName>
        <shortName evidence="8">MGMT</shortName>
    </alternativeName>
    <alternativeName>
        <fullName evidence="8">O-6-methylguanine-DNA-alkyltransferase</fullName>
    </alternativeName>
</protein>
<dbReference type="HAMAP" id="MF_00772">
    <property type="entry name" value="OGT"/>
    <property type="match status" value="1"/>
</dbReference>
<keyword evidence="5 8" id="KW-0227">DNA damage</keyword>
<evidence type="ECO:0000256" key="7">
    <source>
        <dbReference type="ARBA" id="ARBA00049348"/>
    </source>
</evidence>
<dbReference type="Proteomes" id="UP000680067">
    <property type="component" value="Unassembled WGS sequence"/>
</dbReference>
<dbReference type="InterPro" id="IPR014048">
    <property type="entry name" value="MethylDNA_cys_MeTrfase_DNA-bd"/>
</dbReference>
<dbReference type="EMBL" id="JAGSPN010000019">
    <property type="protein sequence ID" value="MBR7784134.1"/>
    <property type="molecule type" value="Genomic_DNA"/>
</dbReference>
<comment type="function">
    <text evidence="8">Involved in the cellular defense against the biological effects of O6-methylguanine (O6-MeG) and O4-methylthymine (O4-MeT) in DNA. Repairs the methylated nucleobase in DNA by stoichiometrically transferring the methyl group to a cysteine residue in the enzyme. This is a suicide reaction: the enzyme is irreversibly inactivated.</text>
</comment>
<gene>
    <name evidence="11" type="ORF">KDM89_18455</name>
</gene>
<evidence type="ECO:0000256" key="3">
    <source>
        <dbReference type="ARBA" id="ARBA00022603"/>
    </source>
</evidence>
<dbReference type="FunFam" id="1.10.10.10:FF:000337">
    <property type="entry name" value="Methylated-DNA--protein-cysteine methyltransferase"/>
    <property type="match status" value="1"/>
</dbReference>